<dbReference type="InterPro" id="IPR000120">
    <property type="entry name" value="Amidase"/>
</dbReference>
<dbReference type="Proteomes" id="UP001158576">
    <property type="component" value="Chromosome PAR"/>
</dbReference>
<proteinExistence type="predicted"/>
<dbReference type="SUPFAM" id="SSF75304">
    <property type="entry name" value="Amidase signature (AS) enzymes"/>
    <property type="match status" value="1"/>
</dbReference>
<protein>
    <submittedName>
        <fullName evidence="2">Oidioi.mRNA.OKI2018_I69.PAR.g12634.t1.cds</fullName>
    </submittedName>
</protein>
<dbReference type="EMBL" id="OU015568">
    <property type="protein sequence ID" value="CAG5090519.1"/>
    <property type="molecule type" value="Genomic_DNA"/>
</dbReference>
<evidence type="ECO:0000313" key="3">
    <source>
        <dbReference type="Proteomes" id="UP001158576"/>
    </source>
</evidence>
<feature type="domain" description="Amidase" evidence="1">
    <location>
        <begin position="4"/>
        <end position="85"/>
    </location>
</feature>
<gene>
    <name evidence="2" type="ORF">OKIOD_LOCUS4192</name>
</gene>
<sequence>MTYLKGLFKTIDVIANPTCAQTAERILESDESGCWKFGATLRYMMYVKLANYSGIPSITVPSGFAPNGLPTGIMLSGNWYSEEVLFKIGHVLDLDHKREKPEVFTDLLQ</sequence>
<name>A0ABN7S738_OIKDI</name>
<accession>A0ABN7S738</accession>
<dbReference type="InterPro" id="IPR036928">
    <property type="entry name" value="AS_sf"/>
</dbReference>
<evidence type="ECO:0000259" key="1">
    <source>
        <dbReference type="Pfam" id="PF01425"/>
    </source>
</evidence>
<dbReference type="PANTHER" id="PTHR11895:SF67">
    <property type="entry name" value="AMIDASE DOMAIN-CONTAINING PROTEIN"/>
    <property type="match status" value="1"/>
</dbReference>
<keyword evidence="3" id="KW-1185">Reference proteome</keyword>
<dbReference type="Gene3D" id="3.90.1300.10">
    <property type="entry name" value="Amidase signature (AS) domain"/>
    <property type="match status" value="1"/>
</dbReference>
<evidence type="ECO:0000313" key="2">
    <source>
        <dbReference type="EMBL" id="CAG5090519.1"/>
    </source>
</evidence>
<dbReference type="Pfam" id="PF01425">
    <property type="entry name" value="Amidase"/>
    <property type="match status" value="1"/>
</dbReference>
<dbReference type="PANTHER" id="PTHR11895">
    <property type="entry name" value="TRANSAMIDASE"/>
    <property type="match status" value="1"/>
</dbReference>
<dbReference type="InterPro" id="IPR023631">
    <property type="entry name" value="Amidase_dom"/>
</dbReference>
<reference evidence="2 3" key="1">
    <citation type="submission" date="2021-04" db="EMBL/GenBank/DDBJ databases">
        <authorList>
            <person name="Bliznina A."/>
        </authorList>
    </citation>
    <scope>NUCLEOTIDE SEQUENCE [LARGE SCALE GENOMIC DNA]</scope>
</reference>
<organism evidence="2 3">
    <name type="scientific">Oikopleura dioica</name>
    <name type="common">Tunicate</name>
    <dbReference type="NCBI Taxonomy" id="34765"/>
    <lineage>
        <taxon>Eukaryota</taxon>
        <taxon>Metazoa</taxon>
        <taxon>Chordata</taxon>
        <taxon>Tunicata</taxon>
        <taxon>Appendicularia</taxon>
        <taxon>Copelata</taxon>
        <taxon>Oikopleuridae</taxon>
        <taxon>Oikopleura</taxon>
    </lineage>
</organism>